<feature type="region of interest" description="Disordered" evidence="1">
    <location>
        <begin position="1"/>
        <end position="20"/>
    </location>
</feature>
<proteinExistence type="predicted"/>
<reference evidence="2 3" key="1">
    <citation type="journal article" date="2018" name="G3 (Bethesda)">
        <title>Phylogenetic and Phylogenomic Definition of Rhizopus Species.</title>
        <authorList>
            <person name="Gryganskyi A.P."/>
            <person name="Golan J."/>
            <person name="Dolatabadi S."/>
            <person name="Mondo S."/>
            <person name="Robb S."/>
            <person name="Idnurm A."/>
            <person name="Muszewska A."/>
            <person name="Steczkiewicz K."/>
            <person name="Masonjones S."/>
            <person name="Liao H.L."/>
            <person name="Gajdeczka M.T."/>
            <person name="Anike F."/>
            <person name="Vuek A."/>
            <person name="Anishchenko I.M."/>
            <person name="Voigt K."/>
            <person name="de Hoog G.S."/>
            <person name="Smith M.E."/>
            <person name="Heitman J."/>
            <person name="Vilgalys R."/>
            <person name="Stajich J.E."/>
        </authorList>
    </citation>
    <scope>NUCLEOTIDE SEQUENCE [LARGE SCALE GENOMIC DNA]</scope>
    <source>
        <strain evidence="2 3">LSU 92-RS-03</strain>
    </source>
</reference>
<organism evidence="2 3">
    <name type="scientific">Rhizopus stolonifer</name>
    <name type="common">Rhizopus nigricans</name>
    <dbReference type="NCBI Taxonomy" id="4846"/>
    <lineage>
        <taxon>Eukaryota</taxon>
        <taxon>Fungi</taxon>
        <taxon>Fungi incertae sedis</taxon>
        <taxon>Mucoromycota</taxon>
        <taxon>Mucoromycotina</taxon>
        <taxon>Mucoromycetes</taxon>
        <taxon>Mucorales</taxon>
        <taxon>Mucorineae</taxon>
        <taxon>Rhizopodaceae</taxon>
        <taxon>Rhizopus</taxon>
    </lineage>
</organism>
<feature type="compositionally biased region" description="Basic and acidic residues" evidence="1">
    <location>
        <begin position="55"/>
        <end position="68"/>
    </location>
</feature>
<gene>
    <name evidence="2" type="ORF">CU098_000366</name>
</gene>
<dbReference type="AlphaFoldDB" id="A0A367KNP3"/>
<feature type="non-terminal residue" evidence="2">
    <location>
        <position position="68"/>
    </location>
</feature>
<dbReference type="Proteomes" id="UP000253551">
    <property type="component" value="Unassembled WGS sequence"/>
</dbReference>
<evidence type="ECO:0000313" key="2">
    <source>
        <dbReference type="EMBL" id="RCI03462.1"/>
    </source>
</evidence>
<dbReference type="EMBL" id="PJQM01001008">
    <property type="protein sequence ID" value="RCI03462.1"/>
    <property type="molecule type" value="Genomic_DNA"/>
</dbReference>
<feature type="region of interest" description="Disordered" evidence="1">
    <location>
        <begin position="30"/>
        <end position="68"/>
    </location>
</feature>
<accession>A0A367KNP3</accession>
<feature type="compositionally biased region" description="Basic and acidic residues" evidence="1">
    <location>
        <begin position="1"/>
        <end position="11"/>
    </location>
</feature>
<evidence type="ECO:0000313" key="3">
    <source>
        <dbReference type="Proteomes" id="UP000253551"/>
    </source>
</evidence>
<keyword evidence="3" id="KW-1185">Reference proteome</keyword>
<protein>
    <submittedName>
        <fullName evidence="2">Uncharacterized protein</fullName>
    </submittedName>
</protein>
<feature type="compositionally biased region" description="Polar residues" evidence="1">
    <location>
        <begin position="36"/>
        <end position="53"/>
    </location>
</feature>
<sequence length="68" mass="7666">MQQSVFDKEPESFSDDSSKPLLFYKFPNNPRISPEAASSNTTVSTIPFMNSPESPELHSPETNEFDLK</sequence>
<comment type="caution">
    <text evidence="2">The sequence shown here is derived from an EMBL/GenBank/DDBJ whole genome shotgun (WGS) entry which is preliminary data.</text>
</comment>
<name>A0A367KNP3_RHIST</name>
<evidence type="ECO:0000256" key="1">
    <source>
        <dbReference type="SAM" id="MobiDB-lite"/>
    </source>
</evidence>